<proteinExistence type="inferred from homology"/>
<dbReference type="GO" id="GO:0007417">
    <property type="term" value="P:central nervous system development"/>
    <property type="evidence" value="ECO:0007669"/>
    <property type="project" value="InterPro"/>
</dbReference>
<keyword evidence="8" id="KW-0720">Serine protease</keyword>
<keyword evidence="6" id="KW-0479">Metal-binding</keyword>
<evidence type="ECO:0000256" key="8">
    <source>
        <dbReference type="ARBA" id="ARBA00022825"/>
    </source>
</evidence>
<accession>A0AAE1EGI0</accession>
<dbReference type="Proteomes" id="UP001286313">
    <property type="component" value="Unassembled WGS sequence"/>
</dbReference>
<evidence type="ECO:0000256" key="5">
    <source>
        <dbReference type="ARBA" id="ARBA00022670"/>
    </source>
</evidence>
<comment type="function">
    <text evidence="15">Extracellular matrix serine protease secreted by pioneer neurons that plays a role in layering of neurons in the cerebral cortex and cerebellum by coordinating cell positioning during neurodevelopment. Regulates microtubule function in neurons and neuronal migration. Binding to the extracellular domains of lipoprotein receptors VLDLR and LRP8/APOER2 induces tyrosine phosphorylation of DAB1 and modulation of TAU phosphorylation. Affects migration of sympathetic preganglionic neurons in the spinal cord, where it seems to act as a barrier to neuronal migration. Enzymatic activity is important for the modulation of cell adhesion.</text>
</comment>
<organism evidence="17 18">
    <name type="scientific">Petrolisthes cinctipes</name>
    <name type="common">Flat porcelain crab</name>
    <dbReference type="NCBI Taxonomy" id="88211"/>
    <lineage>
        <taxon>Eukaryota</taxon>
        <taxon>Metazoa</taxon>
        <taxon>Ecdysozoa</taxon>
        <taxon>Arthropoda</taxon>
        <taxon>Crustacea</taxon>
        <taxon>Multicrustacea</taxon>
        <taxon>Malacostraca</taxon>
        <taxon>Eumalacostraca</taxon>
        <taxon>Eucarida</taxon>
        <taxon>Decapoda</taxon>
        <taxon>Pleocyemata</taxon>
        <taxon>Anomura</taxon>
        <taxon>Galatheoidea</taxon>
        <taxon>Porcellanidae</taxon>
        <taxon>Petrolisthes</taxon>
    </lineage>
</organism>
<dbReference type="GO" id="GO:0001764">
    <property type="term" value="P:neuron migration"/>
    <property type="evidence" value="ECO:0007669"/>
    <property type="project" value="InterPro"/>
</dbReference>
<evidence type="ECO:0000256" key="10">
    <source>
        <dbReference type="ARBA" id="ARBA00022837"/>
    </source>
</evidence>
<keyword evidence="9" id="KW-0862">Zinc</keyword>
<comment type="subcellular location">
    <subcellularLocation>
        <location evidence="1">Secreted</location>
        <location evidence="1">Extracellular space</location>
        <location evidence="1">Extracellular matrix</location>
    </subcellularLocation>
</comment>
<evidence type="ECO:0000256" key="7">
    <source>
        <dbReference type="ARBA" id="ARBA00022801"/>
    </source>
</evidence>
<keyword evidence="3" id="KW-0964">Secreted</keyword>
<gene>
    <name evidence="17" type="ORF">Pcinc_041951</name>
</gene>
<dbReference type="GO" id="GO:0006508">
    <property type="term" value="P:proteolysis"/>
    <property type="evidence" value="ECO:0007669"/>
    <property type="project" value="UniProtKB-KW"/>
</dbReference>
<keyword evidence="10" id="KW-0106">Calcium</keyword>
<dbReference type="AlphaFoldDB" id="A0AAE1EGI0"/>
<dbReference type="InterPro" id="IPR049419">
    <property type="entry name" value="Reelin_subrepeat-B"/>
</dbReference>
<feature type="region of interest" description="Disordered" evidence="16">
    <location>
        <begin position="1"/>
        <end position="32"/>
    </location>
</feature>
<dbReference type="EMBL" id="JAWQEG010007913">
    <property type="protein sequence ID" value="KAK3851397.1"/>
    <property type="molecule type" value="Genomic_DNA"/>
</dbReference>
<keyword evidence="11" id="KW-0130">Cell adhesion</keyword>
<evidence type="ECO:0000256" key="4">
    <source>
        <dbReference type="ARBA" id="ARBA00022530"/>
    </source>
</evidence>
<evidence type="ECO:0000256" key="3">
    <source>
        <dbReference type="ARBA" id="ARBA00022525"/>
    </source>
</evidence>
<evidence type="ECO:0000256" key="16">
    <source>
        <dbReference type="SAM" id="MobiDB-lite"/>
    </source>
</evidence>
<reference evidence="17" key="1">
    <citation type="submission" date="2023-10" db="EMBL/GenBank/DDBJ databases">
        <title>Genome assemblies of two species of porcelain crab, Petrolisthes cinctipes and Petrolisthes manimaculis (Anomura: Porcellanidae).</title>
        <authorList>
            <person name="Angst P."/>
        </authorList>
    </citation>
    <scope>NUCLEOTIDE SEQUENCE</scope>
    <source>
        <strain evidence="17">PB745_01</strain>
        <tissue evidence="17">Gill</tissue>
    </source>
</reference>
<sequence>MRKENTQRDKIREIRETPERPERRGERAQGREIPERRCEKIRERHCEIRERRRDTVHSVCRAHSNISIPNPPVRTLTNATRFRLWQPRHSGTSRHTWAVDNLFIEGTEPTPNVLNDGFGESVPAKDAWVDWPGGYVQDKLCPNDESRSVLVFPSGEEGQHSLYTRDLTVDASSVIQFDGRGASRGLRNLREDEVPLAPRSLRAAGVATTVTVGRGQRVHRAIVFRPLWGRPWGLCERPCVCV</sequence>
<evidence type="ECO:0000256" key="2">
    <source>
        <dbReference type="ARBA" id="ARBA00022473"/>
    </source>
</evidence>
<evidence type="ECO:0000256" key="9">
    <source>
        <dbReference type="ARBA" id="ARBA00022833"/>
    </source>
</evidence>
<evidence type="ECO:0000256" key="1">
    <source>
        <dbReference type="ARBA" id="ARBA00004498"/>
    </source>
</evidence>
<dbReference type="Pfam" id="PF21471">
    <property type="entry name" value="Reelin_subrepeat-B"/>
    <property type="match status" value="1"/>
</dbReference>
<dbReference type="InterPro" id="IPR034968">
    <property type="entry name" value="Reelin"/>
</dbReference>
<evidence type="ECO:0000256" key="14">
    <source>
        <dbReference type="ARBA" id="ARBA00044961"/>
    </source>
</evidence>
<comment type="similarity">
    <text evidence="12">Belongs to the reelin family.</text>
</comment>
<evidence type="ECO:0000256" key="6">
    <source>
        <dbReference type="ARBA" id="ARBA00022723"/>
    </source>
</evidence>
<keyword evidence="2" id="KW-0217">Developmental protein</keyword>
<dbReference type="PANTHER" id="PTHR11841:SF1">
    <property type="entry name" value="REELIN"/>
    <property type="match status" value="1"/>
</dbReference>
<evidence type="ECO:0000256" key="15">
    <source>
        <dbReference type="ARBA" id="ARBA00046064"/>
    </source>
</evidence>
<dbReference type="GO" id="GO:0008236">
    <property type="term" value="F:serine-type peptidase activity"/>
    <property type="evidence" value="ECO:0007669"/>
    <property type="project" value="UniProtKB-KW"/>
</dbReference>
<dbReference type="GO" id="GO:0046872">
    <property type="term" value="F:metal ion binding"/>
    <property type="evidence" value="ECO:0007669"/>
    <property type="project" value="UniProtKB-KW"/>
</dbReference>
<dbReference type="Gene3D" id="2.60.120.260">
    <property type="entry name" value="Galactose-binding domain-like"/>
    <property type="match status" value="2"/>
</dbReference>
<keyword evidence="4" id="KW-0272">Extracellular matrix</keyword>
<comment type="caution">
    <text evidence="17">The sequence shown here is derived from an EMBL/GenBank/DDBJ whole genome shotgun (WGS) entry which is preliminary data.</text>
</comment>
<keyword evidence="7" id="KW-0378">Hydrolase</keyword>
<evidence type="ECO:0000256" key="13">
    <source>
        <dbReference type="ARBA" id="ARBA00023900"/>
    </source>
</evidence>
<dbReference type="GO" id="GO:0007155">
    <property type="term" value="P:cell adhesion"/>
    <property type="evidence" value="ECO:0007669"/>
    <property type="project" value="UniProtKB-KW"/>
</dbReference>
<dbReference type="PANTHER" id="PTHR11841">
    <property type="entry name" value="REELIN"/>
    <property type="match status" value="1"/>
</dbReference>
<evidence type="ECO:0000256" key="12">
    <source>
        <dbReference type="ARBA" id="ARBA00023773"/>
    </source>
</evidence>
<name>A0AAE1EGI0_PETCI</name>
<protein>
    <recommendedName>
        <fullName evidence="13">Reelin</fullName>
    </recommendedName>
</protein>
<evidence type="ECO:0000313" key="17">
    <source>
        <dbReference type="EMBL" id="KAK3851397.1"/>
    </source>
</evidence>
<evidence type="ECO:0000256" key="11">
    <source>
        <dbReference type="ARBA" id="ARBA00022889"/>
    </source>
</evidence>
<keyword evidence="5" id="KW-0645">Protease</keyword>
<evidence type="ECO:0000313" key="18">
    <source>
        <dbReference type="Proteomes" id="UP001286313"/>
    </source>
</evidence>
<comment type="subunit">
    <text evidence="14">Oligomer of disulfide-linked homodimers.</text>
</comment>
<dbReference type="GO" id="GO:0070325">
    <property type="term" value="F:lipoprotein particle receptor binding"/>
    <property type="evidence" value="ECO:0007669"/>
    <property type="project" value="InterPro"/>
</dbReference>
<keyword evidence="18" id="KW-1185">Reference proteome</keyword>